<evidence type="ECO:0000256" key="3">
    <source>
        <dbReference type="ARBA" id="ARBA00022692"/>
    </source>
</evidence>
<keyword evidence="3 6" id="KW-0812">Transmembrane</keyword>
<feature type="transmembrane region" description="Helical" evidence="6">
    <location>
        <begin position="416"/>
        <end position="439"/>
    </location>
</feature>
<feature type="transmembrane region" description="Helical" evidence="6">
    <location>
        <begin position="258"/>
        <end position="278"/>
    </location>
</feature>
<feature type="transmembrane region" description="Helical" evidence="6">
    <location>
        <begin position="708"/>
        <end position="731"/>
    </location>
</feature>
<dbReference type="GO" id="GO:0005886">
    <property type="term" value="C:plasma membrane"/>
    <property type="evidence" value="ECO:0007669"/>
    <property type="project" value="UniProtKB-SubCell"/>
</dbReference>
<evidence type="ECO:0000313" key="9">
    <source>
        <dbReference type="Proteomes" id="UP000256899"/>
    </source>
</evidence>
<feature type="transmembrane region" description="Helical" evidence="6">
    <location>
        <begin position="796"/>
        <end position="822"/>
    </location>
</feature>
<organism evidence="8 9">
    <name type="scientific">Thalassotalea euphylliae</name>
    <dbReference type="NCBI Taxonomy" id="1655234"/>
    <lineage>
        <taxon>Bacteria</taxon>
        <taxon>Pseudomonadati</taxon>
        <taxon>Pseudomonadota</taxon>
        <taxon>Gammaproteobacteria</taxon>
        <taxon>Alteromonadales</taxon>
        <taxon>Colwelliaceae</taxon>
        <taxon>Thalassotalea</taxon>
    </lineage>
</organism>
<feature type="transmembrane region" description="Helical" evidence="6">
    <location>
        <begin position="348"/>
        <end position="369"/>
    </location>
</feature>
<dbReference type="InterPro" id="IPR003838">
    <property type="entry name" value="ABC3_permease_C"/>
</dbReference>
<evidence type="ECO:0000256" key="5">
    <source>
        <dbReference type="ARBA" id="ARBA00023136"/>
    </source>
</evidence>
<dbReference type="Proteomes" id="UP000256899">
    <property type="component" value="Unassembled WGS sequence"/>
</dbReference>
<keyword evidence="9" id="KW-1185">Reference proteome</keyword>
<keyword evidence="4 6" id="KW-1133">Transmembrane helix</keyword>
<protein>
    <submittedName>
        <fullName evidence="8">ABC transporter permease</fullName>
    </submittedName>
</protein>
<dbReference type="PANTHER" id="PTHR30287">
    <property type="entry name" value="MEMBRANE COMPONENT OF PREDICTED ABC SUPERFAMILY METABOLITE UPTAKE TRANSPORTER"/>
    <property type="match status" value="1"/>
</dbReference>
<comment type="caution">
    <text evidence="8">The sequence shown here is derived from an EMBL/GenBank/DDBJ whole genome shotgun (WGS) entry which is preliminary data.</text>
</comment>
<accession>A0A3E0TYQ4</accession>
<dbReference type="EMBL" id="QUOT01000001">
    <property type="protein sequence ID" value="REL29786.1"/>
    <property type="molecule type" value="Genomic_DNA"/>
</dbReference>
<feature type="domain" description="ABC3 transporter permease C-terminal" evidence="7">
    <location>
        <begin position="712"/>
        <end position="823"/>
    </location>
</feature>
<feature type="transmembrane region" description="Helical" evidence="6">
    <location>
        <begin position="390"/>
        <end position="410"/>
    </location>
</feature>
<feature type="transmembrane region" description="Helical" evidence="6">
    <location>
        <begin position="305"/>
        <end position="328"/>
    </location>
</feature>
<evidence type="ECO:0000256" key="2">
    <source>
        <dbReference type="ARBA" id="ARBA00022475"/>
    </source>
</evidence>
<feature type="domain" description="ABC3 transporter permease C-terminal" evidence="7">
    <location>
        <begin position="262"/>
        <end position="377"/>
    </location>
</feature>
<evidence type="ECO:0000256" key="6">
    <source>
        <dbReference type="SAM" id="Phobius"/>
    </source>
</evidence>
<keyword evidence="2" id="KW-1003">Cell membrane</keyword>
<evidence type="ECO:0000256" key="1">
    <source>
        <dbReference type="ARBA" id="ARBA00004651"/>
    </source>
</evidence>
<proteinExistence type="predicted"/>
<keyword evidence="5 6" id="KW-0472">Membrane</keyword>
<name>A0A3E0TYQ4_9GAMM</name>
<dbReference type="AlphaFoldDB" id="A0A3E0TYQ4"/>
<evidence type="ECO:0000259" key="7">
    <source>
        <dbReference type="Pfam" id="PF02687"/>
    </source>
</evidence>
<dbReference type="PANTHER" id="PTHR30287:SF1">
    <property type="entry name" value="INNER MEMBRANE PROTEIN"/>
    <property type="match status" value="1"/>
</dbReference>
<evidence type="ECO:0000256" key="4">
    <source>
        <dbReference type="ARBA" id="ARBA00022989"/>
    </source>
</evidence>
<reference evidence="9" key="1">
    <citation type="submission" date="2018-08" db="EMBL/GenBank/DDBJ databases">
        <title>Thalassotalea euphylliae genome.</title>
        <authorList>
            <person name="Summers S."/>
            <person name="Rice S.A."/>
            <person name="Freckelton M.L."/>
            <person name="Nedved B.T."/>
            <person name="Hadfield M.G."/>
        </authorList>
    </citation>
    <scope>NUCLEOTIDE SEQUENCE [LARGE SCALE GENOMIC DNA]</scope>
    <source>
        <strain evidence="9">H3</strain>
    </source>
</reference>
<feature type="transmembrane region" description="Helical" evidence="6">
    <location>
        <begin position="24"/>
        <end position="44"/>
    </location>
</feature>
<evidence type="ECO:0000313" key="8">
    <source>
        <dbReference type="EMBL" id="REL29786.1"/>
    </source>
</evidence>
<dbReference type="InterPro" id="IPR038766">
    <property type="entry name" value="Membrane_comp_ABC_pdt"/>
</dbReference>
<sequence>MSSAKTWVNQSLRLLKHELRRGELTIIFLAIVLAVATVFSLSGFSHQIQAAIINKSSTFIAADRVLQSPRPIAEDIFVKSNELGLRSALKLEMGSMVFANDTLQLAEIEAVGEAYPLKGELLVRDAQGKVSAQQGPAVGEVWAEQKLLNVLGVEIGDTIEVGLAELKIAGVATQIPDASFSVFTSGPVVLMNVADMAKTELIQPGSRLTYKVLFAGTPAQIDDFADWIKPQVNETMRWYGIQSSRSALSSSLTRAEQYLSLASMLGIVLAAVAVAVASRRYGQRHQPMVAVFKAMGASQNHITKLYCLHWGLLSALSIAVGLAIGYGLQQVGLNAMKGYLEVEVEVSMLRPLFIAIATGLLCAIAFAIAPLMQLVSVKPLAVIRGFKHNTFHWVQLVPAIVALYLLLYLFSQNALMSIVLLAGGVVVSIVLLLMGQVLVNLGRSAGSKSGKALHLAFANLKRRAKENSVQLVSFTIAIKLLLLIVVVRTDLINEWQAQLPNDTANRFLVNISQPQVDLVNQFMAEQQIPGSGLYPVVRGRLTAINEDSVTKQVTKEDDPDAEQQRRGVGRELNLTWRNELPPSNVLIDGQWFSPDDKKPQVSIEQGVAERLDVKVGDTLTFQLGSEEFSAEVTSVREVDWQSLQPNFFMIFNQYVLQGFPATYISSHYVAPEQEQAFNRFLADYPTISMIDVGALINQLRTVIDQVSIAVEFILVMVVIAGSLVLVAQVQASMEEREREIAILRTLGAKGSLLRNSVLLEFVCLGVVAGLMAGIAMEAAVYVIQTQVFDMSPSFHFSYWGVGITAGAAFVGAVGMLSCWRLLNMSSVTLIRRTM</sequence>
<feature type="transmembrane region" description="Helical" evidence="6">
    <location>
        <begin position="752"/>
        <end position="776"/>
    </location>
</feature>
<dbReference type="RefSeq" id="WP_116013794.1">
    <property type="nucleotide sequence ID" value="NZ_QUOT01000001.1"/>
</dbReference>
<dbReference type="Pfam" id="PF02687">
    <property type="entry name" value="FtsX"/>
    <property type="match status" value="2"/>
</dbReference>
<gene>
    <name evidence="8" type="ORF">DXX94_03135</name>
</gene>
<comment type="subcellular location">
    <subcellularLocation>
        <location evidence="1">Cell membrane</location>
        <topology evidence="1">Multi-pass membrane protein</topology>
    </subcellularLocation>
</comment>